<dbReference type="RefSeq" id="WP_128194827.1">
    <property type="nucleotide sequence ID" value="NZ_SACT01000001.1"/>
</dbReference>
<dbReference type="SUPFAM" id="SSF51735">
    <property type="entry name" value="NAD(P)-binding Rossmann-fold domains"/>
    <property type="match status" value="1"/>
</dbReference>
<dbReference type="Pfam" id="PF00725">
    <property type="entry name" value="3HCDH"/>
    <property type="match status" value="1"/>
</dbReference>
<evidence type="ECO:0000256" key="3">
    <source>
        <dbReference type="ARBA" id="ARBA00022963"/>
    </source>
</evidence>
<sequence>MNRFHVRKVAVLGAGVMGAQIAAQLVNCKVPVVLFDLPAKEGPKNGIALRAIDNLKKLKPAPLGVAADAALIQPANYEEHLDLLAGCDLVIEAIAERMDWKLDLYTRIAPALNPAAIVASNTSGLSITKLSEALPQSIRPRFCGIHFFNPPRYMSLVELIPTPATMPDILDQLESFVTTAVGKSVVRAKDTPNFVANRVGIAGMLATIKEAENFGLSYDVVDDLTGKKMGRASSGTFRTADVVGLDTMAHVIKTLQDNLKDDPFYASYATPAVLGKLIEQGALGQKSGAGFYKKVGKDILRLDPASGEYVKGGAKADPLVDRILKKPAAERLKLLRESSHPQAQFLWAILRDSFHYVAVHLHDIADSARDVDFAMRWGFGMKQGPFELWQEAGWAQVAQWVKEDIDAGKALSSAPLPAWVFDGPVAAAGGVHRSEGSWSAATARWVARSTLPVYARQHFPEAVLGSGAAAPLKSGTEEFANDEIRVWSLDGEVLIASITAKLHLISPAVTEGLLKAVEIAEAKYQGLVIWSPDDVFSAGANLESLLPVFMKLGAKGIAPEEKKLQDAMLRIRYAQVPVLAAMRGLALGGGCELAVHCARRVAHLESYVGLVEVGVGLIPGGGGLAYIARRAAEMAAAGNAKADLLQFLTDGFTSAAMAKVATSAIEARASGWLLWDDVIVPHKDELLFVAIAQAKAMSASGYRPPHKALFPVAGRNARATITGQLVNLRDGGFASAHDFHIASLIADVVCGGDVDAGSLVNEEYLMTLERKHFCGLLEHPKTQERIMGMLQTGKPVRN</sequence>
<dbReference type="PANTHER" id="PTHR48075:SF7">
    <property type="entry name" value="3-HYDROXYACYL-COA DEHYDROGENASE-RELATED"/>
    <property type="match status" value="1"/>
</dbReference>
<dbReference type="OrthoDB" id="5287258at2"/>
<keyword evidence="5" id="KW-0520">NAD</keyword>
<keyword evidence="4" id="KW-0560">Oxidoreductase</keyword>
<dbReference type="InterPro" id="IPR036291">
    <property type="entry name" value="NAD(P)-bd_dom_sf"/>
</dbReference>
<dbReference type="PANTHER" id="PTHR48075">
    <property type="entry name" value="3-HYDROXYACYL-COA DEHYDROGENASE FAMILY PROTEIN"/>
    <property type="match status" value="1"/>
</dbReference>
<evidence type="ECO:0000259" key="9">
    <source>
        <dbReference type="Pfam" id="PF02737"/>
    </source>
</evidence>
<dbReference type="Proteomes" id="UP000288178">
    <property type="component" value="Unassembled WGS sequence"/>
</dbReference>
<feature type="domain" description="3-hydroxyacyl-CoA dehydrogenase NAD binding" evidence="9">
    <location>
        <begin position="8"/>
        <end position="191"/>
    </location>
</feature>
<name>A0A3S2UAJ6_9BURK</name>
<dbReference type="Pfam" id="PF00378">
    <property type="entry name" value="ECH_1"/>
    <property type="match status" value="1"/>
</dbReference>
<evidence type="ECO:0000313" key="11">
    <source>
        <dbReference type="Proteomes" id="UP000288178"/>
    </source>
</evidence>
<dbReference type="InterPro" id="IPR008927">
    <property type="entry name" value="6-PGluconate_DH-like_C_sf"/>
</dbReference>
<evidence type="ECO:0000256" key="4">
    <source>
        <dbReference type="ARBA" id="ARBA00023002"/>
    </source>
</evidence>
<keyword evidence="11" id="KW-1185">Reference proteome</keyword>
<evidence type="ECO:0000259" key="8">
    <source>
        <dbReference type="Pfam" id="PF00725"/>
    </source>
</evidence>
<dbReference type="Gene3D" id="3.40.50.720">
    <property type="entry name" value="NAD(P)-binding Rossmann-like Domain"/>
    <property type="match status" value="1"/>
</dbReference>
<organism evidence="10 11">
    <name type="scientific">Rubrivivax albus</name>
    <dbReference type="NCBI Taxonomy" id="2499835"/>
    <lineage>
        <taxon>Bacteria</taxon>
        <taxon>Pseudomonadati</taxon>
        <taxon>Pseudomonadota</taxon>
        <taxon>Betaproteobacteria</taxon>
        <taxon>Burkholderiales</taxon>
        <taxon>Sphaerotilaceae</taxon>
        <taxon>Rubrivivax</taxon>
    </lineage>
</organism>
<gene>
    <name evidence="10" type="ORF">ENE75_01250</name>
</gene>
<dbReference type="InterPro" id="IPR001753">
    <property type="entry name" value="Enoyl-CoA_hydra/iso"/>
</dbReference>
<dbReference type="InterPro" id="IPR006176">
    <property type="entry name" value="3-OHacyl-CoA_DH_NAD-bd"/>
</dbReference>
<evidence type="ECO:0000256" key="1">
    <source>
        <dbReference type="ARBA" id="ARBA00005005"/>
    </source>
</evidence>
<dbReference type="GO" id="GO:0070403">
    <property type="term" value="F:NAD+ binding"/>
    <property type="evidence" value="ECO:0007669"/>
    <property type="project" value="InterPro"/>
</dbReference>
<protein>
    <submittedName>
        <fullName evidence="10">3-hydroxyacyl-CoA dehydrogenase/enoyl-CoA hydratase family protein</fullName>
    </submittedName>
</protein>
<dbReference type="SUPFAM" id="SSF52096">
    <property type="entry name" value="ClpP/crotonase"/>
    <property type="match status" value="1"/>
</dbReference>
<evidence type="ECO:0000256" key="5">
    <source>
        <dbReference type="ARBA" id="ARBA00023027"/>
    </source>
</evidence>
<dbReference type="AlphaFoldDB" id="A0A3S2UAJ6"/>
<keyword evidence="2" id="KW-0276">Fatty acid metabolism</keyword>
<evidence type="ECO:0000313" key="10">
    <source>
        <dbReference type="EMBL" id="RVT53557.1"/>
    </source>
</evidence>
<dbReference type="UniPathway" id="UPA00659"/>
<dbReference type="InterPro" id="IPR006108">
    <property type="entry name" value="3HC_DH_C"/>
</dbReference>
<comment type="pathway">
    <text evidence="1">Lipid metabolism; fatty acid beta-oxidation.</text>
</comment>
<feature type="domain" description="3-hydroxyacyl-CoA dehydrogenase C-terminal" evidence="8">
    <location>
        <begin position="194"/>
        <end position="293"/>
    </location>
</feature>
<evidence type="ECO:0000256" key="2">
    <source>
        <dbReference type="ARBA" id="ARBA00022832"/>
    </source>
</evidence>
<dbReference type="GO" id="GO:0003857">
    <property type="term" value="F:(3S)-3-hydroxyacyl-CoA dehydrogenase (NAD+) activity"/>
    <property type="evidence" value="ECO:0007669"/>
    <property type="project" value="UniProtKB-EC"/>
</dbReference>
<comment type="catalytic activity">
    <reaction evidence="7">
        <text>a (3S)-3-hydroxyacyl-CoA + NAD(+) = a 3-oxoacyl-CoA + NADH + H(+)</text>
        <dbReference type="Rhea" id="RHEA:22432"/>
        <dbReference type="ChEBI" id="CHEBI:15378"/>
        <dbReference type="ChEBI" id="CHEBI:57318"/>
        <dbReference type="ChEBI" id="CHEBI:57540"/>
        <dbReference type="ChEBI" id="CHEBI:57945"/>
        <dbReference type="ChEBI" id="CHEBI:90726"/>
        <dbReference type="EC" id="1.1.1.35"/>
    </reaction>
</comment>
<dbReference type="GO" id="GO:0006635">
    <property type="term" value="P:fatty acid beta-oxidation"/>
    <property type="evidence" value="ECO:0007669"/>
    <property type="project" value="UniProtKB-UniPathway"/>
</dbReference>
<keyword evidence="3" id="KW-0442">Lipid degradation</keyword>
<keyword evidence="6" id="KW-0443">Lipid metabolism</keyword>
<evidence type="ECO:0000256" key="6">
    <source>
        <dbReference type="ARBA" id="ARBA00023098"/>
    </source>
</evidence>
<dbReference type="Pfam" id="PF02737">
    <property type="entry name" value="3HCDH_N"/>
    <property type="match status" value="1"/>
</dbReference>
<accession>A0A3S2UAJ6</accession>
<evidence type="ECO:0000256" key="7">
    <source>
        <dbReference type="ARBA" id="ARBA00049556"/>
    </source>
</evidence>
<dbReference type="Gene3D" id="3.90.226.10">
    <property type="entry name" value="2-enoyl-CoA Hydratase, Chain A, domain 1"/>
    <property type="match status" value="1"/>
</dbReference>
<dbReference type="InterPro" id="IPR029045">
    <property type="entry name" value="ClpP/crotonase-like_dom_sf"/>
</dbReference>
<reference evidence="10 11" key="1">
    <citation type="submission" date="2019-01" db="EMBL/GenBank/DDBJ databases">
        <authorList>
            <person name="Chen W.-M."/>
        </authorList>
    </citation>
    <scope>NUCLEOTIDE SEQUENCE [LARGE SCALE GENOMIC DNA]</scope>
    <source>
        <strain evidence="10 11">ICH-3</strain>
    </source>
</reference>
<dbReference type="EMBL" id="SACT01000001">
    <property type="protein sequence ID" value="RVT53557.1"/>
    <property type="molecule type" value="Genomic_DNA"/>
</dbReference>
<dbReference type="SUPFAM" id="SSF48179">
    <property type="entry name" value="6-phosphogluconate dehydrogenase C-terminal domain-like"/>
    <property type="match status" value="2"/>
</dbReference>
<comment type="caution">
    <text evidence="10">The sequence shown here is derived from an EMBL/GenBank/DDBJ whole genome shotgun (WGS) entry which is preliminary data.</text>
</comment>
<dbReference type="Gene3D" id="1.10.1040.50">
    <property type="match status" value="1"/>
</dbReference>
<dbReference type="CDD" id="cd06558">
    <property type="entry name" value="crotonase-like"/>
    <property type="match status" value="1"/>
</dbReference>
<proteinExistence type="predicted"/>